<evidence type="ECO:0000256" key="2">
    <source>
        <dbReference type="SAM" id="MobiDB-lite"/>
    </source>
</evidence>
<feature type="coiled-coil region" evidence="1">
    <location>
        <begin position="119"/>
        <end position="146"/>
    </location>
</feature>
<organism evidence="4 5">
    <name type="scientific">Nocardioides nanhaiensis</name>
    <dbReference type="NCBI Taxonomy" id="1476871"/>
    <lineage>
        <taxon>Bacteria</taxon>
        <taxon>Bacillati</taxon>
        <taxon>Actinomycetota</taxon>
        <taxon>Actinomycetes</taxon>
        <taxon>Propionibacteriales</taxon>
        <taxon>Nocardioidaceae</taxon>
        <taxon>Nocardioides</taxon>
    </lineage>
</organism>
<accession>A0ABP8VZF9</accession>
<dbReference type="EMBL" id="BAABIM010000001">
    <property type="protein sequence ID" value="GAA4676102.1"/>
    <property type="molecule type" value="Genomic_DNA"/>
</dbReference>
<name>A0ABP8VZF9_9ACTN</name>
<reference evidence="5" key="1">
    <citation type="journal article" date="2019" name="Int. J. Syst. Evol. Microbiol.">
        <title>The Global Catalogue of Microorganisms (GCM) 10K type strain sequencing project: providing services to taxonomists for standard genome sequencing and annotation.</title>
        <authorList>
            <consortium name="The Broad Institute Genomics Platform"/>
            <consortium name="The Broad Institute Genome Sequencing Center for Infectious Disease"/>
            <person name="Wu L."/>
            <person name="Ma J."/>
        </authorList>
    </citation>
    <scope>NUCLEOTIDE SEQUENCE [LARGE SCALE GENOMIC DNA]</scope>
    <source>
        <strain evidence="5">JCM 18127</strain>
    </source>
</reference>
<feature type="transmembrane region" description="Helical" evidence="3">
    <location>
        <begin position="40"/>
        <end position="65"/>
    </location>
</feature>
<keyword evidence="3" id="KW-1133">Transmembrane helix</keyword>
<keyword evidence="3" id="KW-0812">Transmembrane</keyword>
<evidence type="ECO:0000313" key="4">
    <source>
        <dbReference type="EMBL" id="GAA4676102.1"/>
    </source>
</evidence>
<evidence type="ECO:0000313" key="5">
    <source>
        <dbReference type="Proteomes" id="UP001500621"/>
    </source>
</evidence>
<keyword evidence="5" id="KW-1185">Reference proteome</keyword>
<evidence type="ECO:0000256" key="3">
    <source>
        <dbReference type="SAM" id="Phobius"/>
    </source>
</evidence>
<dbReference type="Proteomes" id="UP001500621">
    <property type="component" value="Unassembled WGS sequence"/>
</dbReference>
<evidence type="ECO:0000256" key="1">
    <source>
        <dbReference type="SAM" id="Coils"/>
    </source>
</evidence>
<keyword evidence="3" id="KW-0472">Membrane</keyword>
<feature type="transmembrane region" description="Helical" evidence="3">
    <location>
        <begin position="97"/>
        <end position="120"/>
    </location>
</feature>
<keyword evidence="1" id="KW-0175">Coiled coil</keyword>
<gene>
    <name evidence="4" type="ORF">GCM10023226_11620</name>
</gene>
<protein>
    <submittedName>
        <fullName evidence="4">Uncharacterized protein</fullName>
    </submittedName>
</protein>
<proteinExistence type="predicted"/>
<comment type="caution">
    <text evidence="4">The sequence shown here is derived from an EMBL/GenBank/DDBJ whole genome shotgun (WGS) entry which is preliminary data.</text>
</comment>
<feature type="compositionally biased region" description="Polar residues" evidence="2">
    <location>
        <begin position="233"/>
        <end position="246"/>
    </location>
</feature>
<dbReference type="RefSeq" id="WP_345263565.1">
    <property type="nucleotide sequence ID" value="NZ_BAABIM010000001.1"/>
</dbReference>
<sequence>MRNGTAGRFSSVLAVLSPVDGTIWSMTSTDRVEPKERHPFWMVVFWLRRLAIGLLLVWGVGVVLFGDSLTVCGEQLADAGEAVEVCEALTLMDPPVLLFLLILLVLLLPEAAEVEVAGLFRIKRQLEEAEQDVAGLRQSVSALQSQVASAAATSRSSAHNTTTVIVDRAAETGGVAAGEAPSVDESGDVGVGPAAVLAFKAAFEGLTTLLPASFPTAELVGFTLQSDGAPVASSRTPSSNGRRTSQTAQVLGWLLTSPTASD</sequence>
<feature type="region of interest" description="Disordered" evidence="2">
    <location>
        <begin position="227"/>
        <end position="246"/>
    </location>
</feature>